<dbReference type="InterPro" id="IPR055132">
    <property type="entry name" value="RNase_J_b_CASP"/>
</dbReference>
<comment type="subcellular location">
    <subcellularLocation>
        <location evidence="9">Cytoplasm</location>
    </subcellularLocation>
</comment>
<keyword evidence="1 9" id="KW-0963">Cytoplasm</keyword>
<dbReference type="InterPro" id="IPR041636">
    <property type="entry name" value="RNase_J_C"/>
</dbReference>
<dbReference type="CDD" id="cd07714">
    <property type="entry name" value="RNaseJ_MBL-fold"/>
    <property type="match status" value="1"/>
</dbReference>
<evidence type="ECO:0000313" key="15">
    <source>
        <dbReference type="Proteomes" id="UP000178428"/>
    </source>
</evidence>
<dbReference type="Pfam" id="PF17770">
    <property type="entry name" value="RNase_J_C"/>
    <property type="match status" value="1"/>
</dbReference>
<dbReference type="EC" id="3.1.-.-" evidence="9"/>
<dbReference type="PANTHER" id="PTHR43694">
    <property type="entry name" value="RIBONUCLEASE J"/>
    <property type="match status" value="1"/>
</dbReference>
<accession>A0A1G2EX33</accession>
<keyword evidence="5 9" id="KW-0378">Hydrolase</keyword>
<gene>
    <name evidence="9" type="primary">rnj</name>
    <name evidence="14" type="ORF">A3J00_02840</name>
</gene>
<comment type="similarity">
    <text evidence="9">Belongs to the metallo-beta-lactamase superfamily. RNA-metabolizing metallo-beta-lactamase-like family. Bacterial RNase J subfamily.</text>
</comment>
<evidence type="ECO:0000256" key="7">
    <source>
        <dbReference type="ARBA" id="ARBA00022839"/>
    </source>
</evidence>
<evidence type="ECO:0000256" key="4">
    <source>
        <dbReference type="ARBA" id="ARBA00022759"/>
    </source>
</evidence>
<dbReference type="NCBIfam" id="TIGR00649">
    <property type="entry name" value="MG423"/>
    <property type="match status" value="1"/>
</dbReference>
<dbReference type="InterPro" id="IPR036866">
    <property type="entry name" value="RibonucZ/Hydroxyglut_hydro"/>
</dbReference>
<feature type="binding site" evidence="12">
    <location>
        <position position="89"/>
    </location>
    <ligand>
        <name>Zn(2+)</name>
        <dbReference type="ChEBI" id="CHEBI:29105"/>
        <label>1</label>
        <note>catalytic</note>
    </ligand>
</feature>
<evidence type="ECO:0000313" key="14">
    <source>
        <dbReference type="EMBL" id="OGZ30374.1"/>
    </source>
</evidence>
<feature type="binding site" evidence="12">
    <location>
        <position position="86"/>
    </location>
    <ligand>
        <name>Zn(2+)</name>
        <dbReference type="ChEBI" id="CHEBI:29105"/>
        <label>1</label>
        <note>catalytic</note>
    </ligand>
</feature>
<dbReference type="Pfam" id="PF07521">
    <property type="entry name" value="RMMBL"/>
    <property type="match status" value="1"/>
</dbReference>
<dbReference type="PANTHER" id="PTHR43694:SF1">
    <property type="entry name" value="RIBONUCLEASE J"/>
    <property type="match status" value="1"/>
</dbReference>
<proteinExistence type="inferred from homology"/>
<dbReference type="HAMAP" id="MF_01491">
    <property type="entry name" value="RNase_J_bact"/>
    <property type="match status" value="1"/>
</dbReference>
<evidence type="ECO:0000256" key="1">
    <source>
        <dbReference type="ARBA" id="ARBA00022490"/>
    </source>
</evidence>
<dbReference type="GO" id="GO:0004534">
    <property type="term" value="F:5'-3' RNA exonuclease activity"/>
    <property type="evidence" value="ECO:0007669"/>
    <property type="project" value="UniProtKB-UniRule"/>
</dbReference>
<name>A0A1G2EX33_9BACT</name>
<comment type="subunit">
    <text evidence="9">Homodimer, may be a subunit of the RNA degradosome.</text>
</comment>
<dbReference type="Pfam" id="PF12706">
    <property type="entry name" value="Lactamase_B_2"/>
    <property type="match status" value="1"/>
</dbReference>
<feature type="domain" description="Metallo-beta-lactamase" evidence="13">
    <location>
        <begin position="31"/>
        <end position="215"/>
    </location>
</feature>
<evidence type="ECO:0000256" key="9">
    <source>
        <dbReference type="HAMAP-Rule" id="MF_01491"/>
    </source>
</evidence>
<keyword evidence="9" id="KW-0698">rRNA processing</keyword>
<dbReference type="Gene3D" id="3.10.20.580">
    <property type="match status" value="1"/>
</dbReference>
<dbReference type="Gene3D" id="3.60.15.10">
    <property type="entry name" value="Ribonuclease Z/Hydroxyacylglutathione hydrolase-like"/>
    <property type="match status" value="1"/>
</dbReference>
<organism evidence="14 15">
    <name type="scientific">Candidatus Niyogibacteria bacterium RIFCSPLOWO2_02_FULL_45_13</name>
    <dbReference type="NCBI Taxonomy" id="1801725"/>
    <lineage>
        <taxon>Bacteria</taxon>
        <taxon>Candidatus Niyogiibacteriota</taxon>
    </lineage>
</organism>
<keyword evidence="7 9" id="KW-0269">Exonuclease</keyword>
<keyword evidence="3 12" id="KW-0479">Metal-binding</keyword>
<evidence type="ECO:0000256" key="8">
    <source>
        <dbReference type="ARBA" id="ARBA00022884"/>
    </source>
</evidence>
<evidence type="ECO:0000256" key="10">
    <source>
        <dbReference type="PIRSR" id="PIRSR004803-1"/>
    </source>
</evidence>
<keyword evidence="12" id="KW-0106">Calcium</keyword>
<dbReference type="InterPro" id="IPR030854">
    <property type="entry name" value="RNase_J_bac"/>
</dbReference>
<comment type="cofactor">
    <cofactor evidence="12">
        <name>Ca(2+)</name>
        <dbReference type="ChEBI" id="CHEBI:29108"/>
    </cofactor>
    <text evidence="12">Binds 1 Ca(2+) cation per subunit. Seen in 1 crystal structure, it is not clear if it is physiologically important.</text>
</comment>
<dbReference type="AlphaFoldDB" id="A0A1G2EX33"/>
<evidence type="ECO:0000256" key="11">
    <source>
        <dbReference type="PIRSR" id="PIRSR004803-2"/>
    </source>
</evidence>
<dbReference type="Proteomes" id="UP000178428">
    <property type="component" value="Unassembled WGS sequence"/>
</dbReference>
<evidence type="ECO:0000256" key="12">
    <source>
        <dbReference type="PIRSR" id="PIRSR004803-3"/>
    </source>
</evidence>
<evidence type="ECO:0000256" key="5">
    <source>
        <dbReference type="ARBA" id="ARBA00022801"/>
    </source>
</evidence>
<dbReference type="PIRSF" id="PIRSF004803">
    <property type="entry name" value="RnjA"/>
    <property type="match status" value="1"/>
</dbReference>
<feature type="binding site" evidence="12">
    <location>
        <position position="401"/>
    </location>
    <ligand>
        <name>Zn(2+)</name>
        <dbReference type="ChEBI" id="CHEBI:29105"/>
        <label>1</label>
        <note>catalytic</note>
    </ligand>
</feature>
<comment type="caution">
    <text evidence="14">The sequence shown here is derived from an EMBL/GenBank/DDBJ whole genome shotgun (WGS) entry which is preliminary data.</text>
</comment>
<sequence length="568" mass="63857">MHQNGNGYKSVSLIKPGVLRIIALGGFGEVGRNMMLFEYGQDILIIDMGLQFPDENMHGIDYIIPNISYLENKKDKIRGVIVTHGHYDHIGAIPQLIGKLGNPTIYTTQLTAAIIRKRQEDYPYAPKLDIEYINEKAVTKLGVFTVRYFPVAHNIPEGVGLEIETPAGTIVHPGEFKFFYDHQMNPIGLEQFEALGKKDVRLLMLDSTKSEEPGRSMPEWQVEENIEELLKQAKGRVIISTFASLLDRLTQLVHIADKLGRKVAITGRSMQTNFAIAQELGLVKLKRQTMITIKEIDNYPDDKIVILTTGAQGEENAGLTRMASGAHKEVRIKPTDTVIFSSSIVPGNEMYVQTLRDNLARQGAMVYHYKIFGIHSGGHATRTELKETMEMVKPQCFLPIHGFFYMRAINAKLAEEAGINPKNIAVPDNGQILELTKNSINLLNEKVPTNYVMVDGLGVGDVKEVVLRDRQMLAEDGIFVVIAIVDSQSGKIRGSPDIISRGFVYLRESKDLLHQTRLITKKVVEHATQNMHPINWDWVKNSLRDDVGKFLFQKTHRRPMVLPVVIEV</sequence>
<feature type="binding site" evidence="12">
    <location>
        <position position="153"/>
    </location>
    <ligand>
        <name>Zn(2+)</name>
        <dbReference type="ChEBI" id="CHEBI:29105"/>
        <label>1</label>
        <note>catalytic</note>
    </ligand>
</feature>
<dbReference type="SMART" id="SM00849">
    <property type="entry name" value="Lactamase_B"/>
    <property type="match status" value="1"/>
</dbReference>
<dbReference type="InterPro" id="IPR004613">
    <property type="entry name" value="RNase_J"/>
</dbReference>
<dbReference type="EMBL" id="MHMR01000023">
    <property type="protein sequence ID" value="OGZ30374.1"/>
    <property type="molecule type" value="Genomic_DNA"/>
</dbReference>
<dbReference type="Gene3D" id="3.40.50.10710">
    <property type="entry name" value="Metallo-hydrolase/oxidoreductase"/>
    <property type="match status" value="1"/>
</dbReference>
<keyword evidence="8 9" id="KW-0694">RNA-binding</keyword>
<comment type="cofactor">
    <cofactor evidence="12">
        <name>Zn(2+)</name>
        <dbReference type="ChEBI" id="CHEBI:29105"/>
    </cofactor>
    <text evidence="12">Binds 2 Zn(2+) ions per subunit. It is not clear if Zn(2+) or Mg(2+) is physiologically important.</text>
</comment>
<keyword evidence="2 9" id="KW-0540">Nuclease</keyword>
<dbReference type="GO" id="GO:0008270">
    <property type="term" value="F:zinc ion binding"/>
    <property type="evidence" value="ECO:0007669"/>
    <property type="project" value="InterPro"/>
</dbReference>
<reference evidence="14 15" key="1">
    <citation type="journal article" date="2016" name="Nat. Commun.">
        <title>Thousands of microbial genomes shed light on interconnected biogeochemical processes in an aquifer system.</title>
        <authorList>
            <person name="Anantharaman K."/>
            <person name="Brown C.T."/>
            <person name="Hug L.A."/>
            <person name="Sharon I."/>
            <person name="Castelle C.J."/>
            <person name="Probst A.J."/>
            <person name="Thomas B.C."/>
            <person name="Singh A."/>
            <person name="Wilkins M.J."/>
            <person name="Karaoz U."/>
            <person name="Brodie E.L."/>
            <person name="Williams K.H."/>
            <person name="Hubbard S.S."/>
            <person name="Banfield J.F."/>
        </authorList>
    </citation>
    <scope>NUCLEOTIDE SEQUENCE [LARGE SCALE GENOMIC DNA]</scope>
</reference>
<evidence type="ECO:0000256" key="3">
    <source>
        <dbReference type="ARBA" id="ARBA00022723"/>
    </source>
</evidence>
<feature type="binding site" evidence="12">
    <location>
        <position position="59"/>
    </location>
    <ligand>
        <name>Ca(2+)</name>
        <dbReference type="ChEBI" id="CHEBI:29108"/>
    </ligand>
</feature>
<dbReference type="GO" id="GO:0006364">
    <property type="term" value="P:rRNA processing"/>
    <property type="evidence" value="ECO:0007669"/>
    <property type="project" value="UniProtKB-UniRule"/>
</dbReference>
<evidence type="ECO:0000259" key="13">
    <source>
        <dbReference type="SMART" id="SM00849"/>
    </source>
</evidence>
<dbReference type="InterPro" id="IPR001279">
    <property type="entry name" value="Metallo-B-lactamas"/>
</dbReference>
<dbReference type="SUPFAM" id="SSF56281">
    <property type="entry name" value="Metallo-hydrolase/oxidoreductase"/>
    <property type="match status" value="1"/>
</dbReference>
<dbReference type="GO" id="GO:0005737">
    <property type="term" value="C:cytoplasm"/>
    <property type="evidence" value="ECO:0007669"/>
    <property type="project" value="UniProtKB-SubCell"/>
</dbReference>
<feature type="active site" description="Proton donor" evidence="10">
    <location>
        <position position="206"/>
    </location>
</feature>
<dbReference type="STRING" id="1801725.A3J00_02840"/>
<feature type="binding site" evidence="12">
    <location>
        <position position="61"/>
    </location>
    <ligand>
        <name>Ca(2+)</name>
        <dbReference type="ChEBI" id="CHEBI:29108"/>
    </ligand>
</feature>
<protein>
    <recommendedName>
        <fullName evidence="9">Ribonuclease J</fullName>
        <shortName evidence="9">RNase J</shortName>
        <ecNumber evidence="9">3.1.-.-</ecNumber>
    </recommendedName>
</protein>
<evidence type="ECO:0000256" key="6">
    <source>
        <dbReference type="ARBA" id="ARBA00022833"/>
    </source>
</evidence>
<feature type="binding site" evidence="12">
    <location>
        <position position="88"/>
    </location>
    <ligand>
        <name>Zn(2+)</name>
        <dbReference type="ChEBI" id="CHEBI:29105"/>
        <label>1</label>
        <note>catalytic</note>
    </ligand>
</feature>
<feature type="binding site" evidence="11">
    <location>
        <begin position="375"/>
        <end position="379"/>
    </location>
    <ligand>
        <name>substrate</name>
    </ligand>
</feature>
<dbReference type="Pfam" id="PF22505">
    <property type="entry name" value="RNase_J_b_CASP"/>
    <property type="match status" value="1"/>
</dbReference>
<dbReference type="GO" id="GO:0004521">
    <property type="term" value="F:RNA endonuclease activity"/>
    <property type="evidence" value="ECO:0007669"/>
    <property type="project" value="UniProtKB-UniRule"/>
</dbReference>
<comment type="caution">
    <text evidence="9">Lacks conserved residue(s) required for the propagation of feature annotation.</text>
</comment>
<dbReference type="InterPro" id="IPR011108">
    <property type="entry name" value="RMMBL"/>
</dbReference>
<feature type="binding site" evidence="12">
    <location>
        <position position="455"/>
    </location>
    <ligand>
        <name>Ca(2+)</name>
        <dbReference type="ChEBI" id="CHEBI:29108"/>
    </ligand>
</feature>
<evidence type="ECO:0000256" key="2">
    <source>
        <dbReference type="ARBA" id="ARBA00022722"/>
    </source>
</evidence>
<feature type="binding site" evidence="12">
    <location>
        <position position="84"/>
    </location>
    <ligand>
        <name>Zn(2+)</name>
        <dbReference type="ChEBI" id="CHEBI:29105"/>
        <label>1</label>
        <note>catalytic</note>
    </ligand>
</feature>
<keyword evidence="4 9" id="KW-0255">Endonuclease</keyword>
<comment type="function">
    <text evidence="9">An RNase that has 5'-3' exonuclease and possibly endonuclease activity. Involved in maturation of rRNA and in some organisms also mRNA maturation and/or decay.</text>
</comment>
<dbReference type="InterPro" id="IPR042173">
    <property type="entry name" value="RNase_J_2"/>
</dbReference>
<dbReference type="GO" id="GO:0003723">
    <property type="term" value="F:RNA binding"/>
    <property type="evidence" value="ECO:0007669"/>
    <property type="project" value="UniProtKB-UniRule"/>
</dbReference>
<keyword evidence="6 12" id="KW-0862">Zinc</keyword>
<feature type="active site" description="Proton acceptor" evidence="10">
    <location>
        <position position="379"/>
    </location>
</feature>